<proteinExistence type="predicted"/>
<organism evidence="6 7">
    <name type="scientific">Marchantia polymorpha</name>
    <name type="common">Common liverwort</name>
    <name type="synonym">Marchantia aquatica</name>
    <dbReference type="NCBI Taxonomy" id="3197"/>
    <lineage>
        <taxon>Eukaryota</taxon>
        <taxon>Viridiplantae</taxon>
        <taxon>Streptophyta</taxon>
        <taxon>Embryophyta</taxon>
        <taxon>Marchantiophyta</taxon>
        <taxon>Marchantiopsida</taxon>
        <taxon>Marchantiidae</taxon>
        <taxon>Marchantiales</taxon>
        <taxon>Marchantiaceae</taxon>
        <taxon>Marchantia</taxon>
    </lineage>
</organism>
<feature type="domain" description="BHLH" evidence="5">
    <location>
        <begin position="228"/>
        <end position="281"/>
    </location>
</feature>
<dbReference type="InterPro" id="IPR011598">
    <property type="entry name" value="bHLH_dom"/>
</dbReference>
<evidence type="ECO:0000259" key="5">
    <source>
        <dbReference type="PROSITE" id="PS50888"/>
    </source>
</evidence>
<dbReference type="Pfam" id="PF00010">
    <property type="entry name" value="HLH"/>
    <property type="match status" value="1"/>
</dbReference>
<dbReference type="GO" id="GO:0006357">
    <property type="term" value="P:regulation of transcription by RNA polymerase II"/>
    <property type="evidence" value="ECO:0000318"/>
    <property type="project" value="GO_Central"/>
</dbReference>
<evidence type="ECO:0000313" key="6">
    <source>
        <dbReference type="EMBL" id="PTQ46063.1"/>
    </source>
</evidence>
<dbReference type="EMBL" id="KZ772684">
    <property type="protein sequence ID" value="PTQ46063.1"/>
    <property type="molecule type" value="Genomic_DNA"/>
</dbReference>
<keyword evidence="2" id="KW-0805">Transcription regulation</keyword>
<dbReference type="InterPro" id="IPR036638">
    <property type="entry name" value="HLH_DNA-bd_sf"/>
</dbReference>
<dbReference type="Proteomes" id="UP000244005">
    <property type="component" value="Unassembled WGS sequence"/>
</dbReference>
<dbReference type="InterPro" id="IPR045843">
    <property type="entry name" value="IND-like"/>
</dbReference>
<evidence type="ECO:0000256" key="4">
    <source>
        <dbReference type="ARBA" id="ARBA00023242"/>
    </source>
</evidence>
<reference evidence="7" key="1">
    <citation type="journal article" date="2017" name="Cell">
        <title>Insights into land plant evolution garnered from the Marchantia polymorpha genome.</title>
        <authorList>
            <person name="Bowman J.L."/>
            <person name="Kohchi T."/>
            <person name="Yamato K.T."/>
            <person name="Jenkins J."/>
            <person name="Shu S."/>
            <person name="Ishizaki K."/>
            <person name="Yamaoka S."/>
            <person name="Nishihama R."/>
            <person name="Nakamura Y."/>
            <person name="Berger F."/>
            <person name="Adam C."/>
            <person name="Aki S.S."/>
            <person name="Althoff F."/>
            <person name="Araki T."/>
            <person name="Arteaga-Vazquez M.A."/>
            <person name="Balasubrmanian S."/>
            <person name="Barry K."/>
            <person name="Bauer D."/>
            <person name="Boehm C.R."/>
            <person name="Briginshaw L."/>
            <person name="Caballero-Perez J."/>
            <person name="Catarino B."/>
            <person name="Chen F."/>
            <person name="Chiyoda S."/>
            <person name="Chovatia M."/>
            <person name="Davies K.M."/>
            <person name="Delmans M."/>
            <person name="Demura T."/>
            <person name="Dierschke T."/>
            <person name="Dolan L."/>
            <person name="Dorantes-Acosta A.E."/>
            <person name="Eklund D.M."/>
            <person name="Florent S.N."/>
            <person name="Flores-Sandoval E."/>
            <person name="Fujiyama A."/>
            <person name="Fukuzawa H."/>
            <person name="Galik B."/>
            <person name="Grimanelli D."/>
            <person name="Grimwood J."/>
            <person name="Grossniklaus U."/>
            <person name="Hamada T."/>
            <person name="Haseloff J."/>
            <person name="Hetherington A.J."/>
            <person name="Higo A."/>
            <person name="Hirakawa Y."/>
            <person name="Hundley H.N."/>
            <person name="Ikeda Y."/>
            <person name="Inoue K."/>
            <person name="Inoue S.I."/>
            <person name="Ishida S."/>
            <person name="Jia Q."/>
            <person name="Kakita M."/>
            <person name="Kanazawa T."/>
            <person name="Kawai Y."/>
            <person name="Kawashima T."/>
            <person name="Kennedy M."/>
            <person name="Kinose K."/>
            <person name="Kinoshita T."/>
            <person name="Kohara Y."/>
            <person name="Koide E."/>
            <person name="Komatsu K."/>
            <person name="Kopischke S."/>
            <person name="Kubo M."/>
            <person name="Kyozuka J."/>
            <person name="Lagercrantz U."/>
            <person name="Lin S.S."/>
            <person name="Lindquist E."/>
            <person name="Lipzen A.M."/>
            <person name="Lu C.W."/>
            <person name="De Luna E."/>
            <person name="Martienssen R.A."/>
            <person name="Minamino N."/>
            <person name="Mizutani M."/>
            <person name="Mizutani M."/>
            <person name="Mochizuki N."/>
            <person name="Monte I."/>
            <person name="Mosher R."/>
            <person name="Nagasaki H."/>
            <person name="Nakagami H."/>
            <person name="Naramoto S."/>
            <person name="Nishitani K."/>
            <person name="Ohtani M."/>
            <person name="Okamoto T."/>
            <person name="Okumura M."/>
            <person name="Phillips J."/>
            <person name="Pollak B."/>
            <person name="Reinders A."/>
            <person name="Rovekamp M."/>
            <person name="Sano R."/>
            <person name="Sawa S."/>
            <person name="Schmid M.W."/>
            <person name="Shirakawa M."/>
            <person name="Solano R."/>
            <person name="Spunde A."/>
            <person name="Suetsugu N."/>
            <person name="Sugano S."/>
            <person name="Sugiyama A."/>
            <person name="Sun R."/>
            <person name="Suzuki Y."/>
            <person name="Takenaka M."/>
            <person name="Takezawa D."/>
            <person name="Tomogane H."/>
            <person name="Tsuzuki M."/>
            <person name="Ueda T."/>
            <person name="Umeda M."/>
            <person name="Ward J.M."/>
            <person name="Watanabe Y."/>
            <person name="Yazaki K."/>
            <person name="Yokoyama R."/>
            <person name="Yoshitake Y."/>
            <person name="Yotsui I."/>
            <person name="Zachgo S."/>
            <person name="Schmutz J."/>
        </authorList>
    </citation>
    <scope>NUCLEOTIDE SEQUENCE [LARGE SCALE GENOMIC DNA]</scope>
    <source>
        <strain evidence="7">Tak-1</strain>
    </source>
</reference>
<dbReference type="GO" id="GO:0000981">
    <property type="term" value="F:DNA-binding transcription factor activity, RNA polymerase II-specific"/>
    <property type="evidence" value="ECO:0000318"/>
    <property type="project" value="GO_Central"/>
</dbReference>
<dbReference type="GO" id="GO:0000978">
    <property type="term" value="F:RNA polymerase II cis-regulatory region sequence-specific DNA binding"/>
    <property type="evidence" value="ECO:0000318"/>
    <property type="project" value="GO_Central"/>
</dbReference>
<accession>A0A2R6XIX9</accession>
<gene>
    <name evidence="6" type="ORF">MARPO_0012s0026</name>
</gene>
<keyword evidence="4" id="KW-0539">Nucleus</keyword>
<dbReference type="Gene3D" id="4.10.280.10">
    <property type="entry name" value="Helix-loop-helix DNA-binding domain"/>
    <property type="match status" value="1"/>
</dbReference>
<comment type="subcellular location">
    <subcellularLocation>
        <location evidence="1">Nucleus</location>
    </subcellularLocation>
</comment>
<dbReference type="PANTHER" id="PTHR16223">
    <property type="entry name" value="TRANSCRIPTION FACTOR BHLH83-RELATED"/>
    <property type="match status" value="1"/>
</dbReference>
<evidence type="ECO:0000313" key="7">
    <source>
        <dbReference type="Proteomes" id="UP000244005"/>
    </source>
</evidence>
<dbReference type="Gramene" id="Mp8g02290.1">
    <property type="protein sequence ID" value="Mp8g02290.1.cds"/>
    <property type="gene ID" value="Mp8g02290"/>
</dbReference>
<dbReference type="PROSITE" id="PS50888">
    <property type="entry name" value="BHLH"/>
    <property type="match status" value="1"/>
</dbReference>
<keyword evidence="7" id="KW-1185">Reference proteome</keyword>
<evidence type="ECO:0000256" key="3">
    <source>
        <dbReference type="ARBA" id="ARBA00023163"/>
    </source>
</evidence>
<dbReference type="GO" id="GO:0005634">
    <property type="term" value="C:nucleus"/>
    <property type="evidence" value="ECO:0000318"/>
    <property type="project" value="GO_Central"/>
</dbReference>
<dbReference type="GO" id="GO:0046983">
    <property type="term" value="F:protein dimerization activity"/>
    <property type="evidence" value="ECO:0007669"/>
    <property type="project" value="InterPro"/>
</dbReference>
<keyword evidence="3" id="KW-0804">Transcription</keyword>
<protein>
    <recommendedName>
        <fullName evidence="5">BHLH domain-containing protein</fullName>
    </recommendedName>
</protein>
<name>A0A2R6XIX9_MARPO</name>
<dbReference type="SMART" id="SM00353">
    <property type="entry name" value="HLH"/>
    <property type="match status" value="1"/>
</dbReference>
<evidence type="ECO:0000256" key="2">
    <source>
        <dbReference type="ARBA" id="ARBA00023015"/>
    </source>
</evidence>
<sequence>MQIELSTTRVHICRGSAILQIHKMDVNSSVYRYGVCPWSPRSHDGAQVEWKSTGQGSLIENQLILTCTDSPSSLQAVTSPSFRPFFSPGGEYVHPPLSMASRQTLMEVPQNAISDHIGNSFLSAPKGILDISSTQTVGNTSKDSLTLDGRWTKSLQISPDVNFHIPMGIQKAKDTLSRNVISDLCSGPTSNQGAVIHAPSSYEMALSNYRNHYVNCLPVNCMRARRGCATNPRSIAERLRRIRITERLRKLQALLPHPRLSTHNKDTAYMLDEIIDYIEYLQREVEILKARKCSCDVEDTFDDSQ</sequence>
<dbReference type="PANTHER" id="PTHR16223:SF268">
    <property type="entry name" value="SPERMATOGENESIS- AND OOGENESIS-SPECIFIC BASIC HELIX-LOOP-HELIX-CONTAINING PROTEIN 2"/>
    <property type="match status" value="1"/>
</dbReference>
<dbReference type="SUPFAM" id="SSF47459">
    <property type="entry name" value="HLH, helix-loop-helix DNA-binding domain"/>
    <property type="match status" value="1"/>
</dbReference>
<evidence type="ECO:0000256" key="1">
    <source>
        <dbReference type="ARBA" id="ARBA00004123"/>
    </source>
</evidence>
<dbReference type="AlphaFoldDB" id="A0A2R6XIX9"/>